<dbReference type="AlphaFoldDB" id="A0A147BFP5"/>
<protein>
    <submittedName>
        <fullName evidence="2">Putative secreted protein</fullName>
    </submittedName>
</protein>
<keyword evidence="1" id="KW-0732">Signal</keyword>
<evidence type="ECO:0000313" key="2">
    <source>
        <dbReference type="EMBL" id="JAR89252.1"/>
    </source>
</evidence>
<dbReference type="EMBL" id="GEGO01006152">
    <property type="protein sequence ID" value="JAR89252.1"/>
    <property type="molecule type" value="Transcribed_RNA"/>
</dbReference>
<sequence>MKCCKKRMKMLWVFLFFLFVCSDLLSDSRKQELVALAIWRIGCDCVSFSHSSGRVGWTNHRLCSCFLLSVTAADVFVEFVCGAQRKVWDVSLKSVPPMQPTRAVYRFFKGLYSWSRAASSSSQEN</sequence>
<organism evidence="2">
    <name type="scientific">Ixodes ricinus</name>
    <name type="common">Common tick</name>
    <name type="synonym">Acarus ricinus</name>
    <dbReference type="NCBI Taxonomy" id="34613"/>
    <lineage>
        <taxon>Eukaryota</taxon>
        <taxon>Metazoa</taxon>
        <taxon>Ecdysozoa</taxon>
        <taxon>Arthropoda</taxon>
        <taxon>Chelicerata</taxon>
        <taxon>Arachnida</taxon>
        <taxon>Acari</taxon>
        <taxon>Parasitiformes</taxon>
        <taxon>Ixodida</taxon>
        <taxon>Ixodoidea</taxon>
        <taxon>Ixodidae</taxon>
        <taxon>Ixodinae</taxon>
        <taxon>Ixodes</taxon>
    </lineage>
</organism>
<name>A0A147BFP5_IXORI</name>
<feature type="non-terminal residue" evidence="2">
    <location>
        <position position="125"/>
    </location>
</feature>
<reference evidence="2" key="1">
    <citation type="journal article" date="2018" name="PLoS Negl. Trop. Dis.">
        <title>Sialome diversity of ticks revealed by RNAseq of single tick salivary glands.</title>
        <authorList>
            <person name="Perner J."/>
            <person name="Kropackova S."/>
            <person name="Kopacek P."/>
            <person name="Ribeiro J.M."/>
        </authorList>
    </citation>
    <scope>NUCLEOTIDE SEQUENCE</scope>
    <source>
        <strain evidence="2">Siblings of single egg batch collected in Ceske Budejovice</strain>
        <tissue evidence="2">Salivary glands</tissue>
    </source>
</reference>
<accession>A0A147BFP5</accession>
<feature type="signal peptide" evidence="1">
    <location>
        <begin position="1"/>
        <end position="22"/>
    </location>
</feature>
<evidence type="ECO:0000256" key="1">
    <source>
        <dbReference type="SAM" id="SignalP"/>
    </source>
</evidence>
<proteinExistence type="predicted"/>
<feature type="chain" id="PRO_5007542445" evidence="1">
    <location>
        <begin position="23"/>
        <end position="125"/>
    </location>
</feature>